<dbReference type="CDD" id="cd06259">
    <property type="entry name" value="YdcF-like"/>
    <property type="match status" value="1"/>
</dbReference>
<accession>A0A1P8K7H1</accession>
<dbReference type="STRING" id="1484693.RS694_05065"/>
<feature type="transmembrane region" description="Helical" evidence="1">
    <location>
        <begin position="39"/>
        <end position="60"/>
    </location>
</feature>
<protein>
    <recommendedName>
        <fullName evidence="2">DUF218 domain-containing protein</fullName>
    </recommendedName>
</protein>
<dbReference type="eggNOG" id="COG1434">
    <property type="taxonomic scope" value="Bacteria"/>
</dbReference>
<dbReference type="KEGG" id="rsb:RS694_05065"/>
<organism evidence="3 4">
    <name type="scientific">Rhodoferax saidenbachensis</name>
    <dbReference type="NCBI Taxonomy" id="1484693"/>
    <lineage>
        <taxon>Bacteria</taxon>
        <taxon>Pseudomonadati</taxon>
        <taxon>Pseudomonadota</taxon>
        <taxon>Betaproteobacteria</taxon>
        <taxon>Burkholderiales</taxon>
        <taxon>Comamonadaceae</taxon>
        <taxon>Rhodoferax</taxon>
    </lineage>
</organism>
<evidence type="ECO:0000313" key="4">
    <source>
        <dbReference type="Proteomes" id="UP000186110"/>
    </source>
</evidence>
<name>A0A1P8K7H1_9BURK</name>
<keyword evidence="1" id="KW-0472">Membrane</keyword>
<evidence type="ECO:0000313" key="3">
    <source>
        <dbReference type="EMBL" id="APW41972.1"/>
    </source>
</evidence>
<gene>
    <name evidence="3" type="ORF">RS694_05065</name>
</gene>
<proteinExistence type="predicted"/>
<dbReference type="EMBL" id="CP019239">
    <property type="protein sequence ID" value="APW41972.1"/>
    <property type="molecule type" value="Genomic_DNA"/>
</dbReference>
<dbReference type="PANTHER" id="PTHR30336">
    <property type="entry name" value="INNER MEMBRANE PROTEIN, PROBABLE PERMEASE"/>
    <property type="match status" value="1"/>
</dbReference>
<keyword evidence="1" id="KW-1133">Transmembrane helix</keyword>
<dbReference type="AlphaFoldDB" id="A0A1P8K7H1"/>
<dbReference type="RefSeq" id="WP_029709363.1">
    <property type="nucleotide sequence ID" value="NZ_CP019239.1"/>
</dbReference>
<dbReference type="InterPro" id="IPR014729">
    <property type="entry name" value="Rossmann-like_a/b/a_fold"/>
</dbReference>
<dbReference type="GO" id="GO:0005886">
    <property type="term" value="C:plasma membrane"/>
    <property type="evidence" value="ECO:0007669"/>
    <property type="project" value="TreeGrafter"/>
</dbReference>
<reference evidence="3 4" key="1">
    <citation type="submission" date="2017-01" db="EMBL/GenBank/DDBJ databases">
        <authorList>
            <person name="Mah S.A."/>
            <person name="Swanson W.J."/>
            <person name="Moy G.W."/>
            <person name="Vacquier V.D."/>
        </authorList>
    </citation>
    <scope>NUCLEOTIDE SEQUENCE [LARGE SCALE GENOMIC DNA]</scope>
    <source>
        <strain evidence="3 4">DSM 22694</strain>
    </source>
</reference>
<dbReference type="Pfam" id="PF02698">
    <property type="entry name" value="DUF218"/>
    <property type="match status" value="1"/>
</dbReference>
<dbReference type="InterPro" id="IPR003848">
    <property type="entry name" value="DUF218"/>
</dbReference>
<keyword evidence="4" id="KW-1185">Reference proteome</keyword>
<evidence type="ECO:0000256" key="1">
    <source>
        <dbReference type="SAM" id="Phobius"/>
    </source>
</evidence>
<keyword evidence="1" id="KW-0812">Transmembrane</keyword>
<dbReference type="PANTHER" id="PTHR30336:SF4">
    <property type="entry name" value="ENVELOPE BIOGENESIS FACTOR ELYC"/>
    <property type="match status" value="1"/>
</dbReference>
<feature type="transmembrane region" description="Helical" evidence="1">
    <location>
        <begin position="7"/>
        <end position="27"/>
    </location>
</feature>
<dbReference type="InterPro" id="IPR051599">
    <property type="entry name" value="Cell_Envelope_Assoc"/>
</dbReference>
<dbReference type="GO" id="GO:0000270">
    <property type="term" value="P:peptidoglycan metabolic process"/>
    <property type="evidence" value="ECO:0007669"/>
    <property type="project" value="TreeGrafter"/>
</dbReference>
<dbReference type="Gene3D" id="3.40.50.620">
    <property type="entry name" value="HUPs"/>
    <property type="match status" value="1"/>
</dbReference>
<evidence type="ECO:0000259" key="2">
    <source>
        <dbReference type="Pfam" id="PF02698"/>
    </source>
</evidence>
<dbReference type="Proteomes" id="UP000186110">
    <property type="component" value="Chromosome"/>
</dbReference>
<sequence>MFFISKVIALLTQPLLWVAMLLLAGLLLQARWPRTGLRITWAALALMLFVGWMPLPELLIRHLEGQYTEFTPQADLRGYVGVVVLGGATESGRVQQVHTQPLFNGAAERITAPLSMLRHNPHLRVLYTGGEGALMGIGPSEADRARVFYESVGWNAGQVQYESASRNTYENAVLSAQLPGVDKTQAWLLVTSAAHMPRSMGTFIKAGWNVTAYPVDYQTGGPMDWFSYSLLGGASRWEQALHEWVGLLAYRVTGRM</sequence>
<feature type="domain" description="DUF218" evidence="2">
    <location>
        <begin position="82"/>
        <end position="246"/>
    </location>
</feature>
<dbReference type="GO" id="GO:0043164">
    <property type="term" value="P:Gram-negative-bacterium-type cell wall biogenesis"/>
    <property type="evidence" value="ECO:0007669"/>
    <property type="project" value="TreeGrafter"/>
</dbReference>